<reference evidence="2 3" key="1">
    <citation type="submission" date="2020-05" db="EMBL/GenBank/DDBJ databases">
        <title>Genomic Encyclopedia of Type Strains, Phase IV (KMG-V): Genome sequencing to study the core and pangenomes of soil and plant-associated prokaryotes.</title>
        <authorList>
            <person name="Whitman W."/>
        </authorList>
    </citation>
    <scope>NUCLEOTIDE SEQUENCE [LARGE SCALE GENOMIC DNA]</scope>
    <source>
        <strain evidence="2 3">9A</strain>
    </source>
</reference>
<comment type="caution">
    <text evidence="2">The sequence shown here is derived from an EMBL/GenBank/DDBJ whole genome shotgun (WGS) entry which is preliminary data.</text>
</comment>
<evidence type="ECO:0008006" key="4">
    <source>
        <dbReference type="Google" id="ProtNLM"/>
    </source>
</evidence>
<proteinExistence type="predicted"/>
<protein>
    <recommendedName>
        <fullName evidence="4">Tol-pal system protein YbgF</fullName>
    </recommendedName>
</protein>
<dbReference type="Proteomes" id="UP000779507">
    <property type="component" value="Unassembled WGS sequence"/>
</dbReference>
<gene>
    <name evidence="2" type="ORF">HNP98_003355</name>
</gene>
<evidence type="ECO:0000313" key="3">
    <source>
        <dbReference type="Proteomes" id="UP000779507"/>
    </source>
</evidence>
<evidence type="ECO:0000256" key="1">
    <source>
        <dbReference type="SAM" id="SignalP"/>
    </source>
</evidence>
<accession>A0ABX2FU62</accession>
<dbReference type="Gene3D" id="1.25.40.10">
    <property type="entry name" value="Tetratricopeptide repeat domain"/>
    <property type="match status" value="1"/>
</dbReference>
<organism evidence="2 3">
    <name type="scientific">Hymenobacter caeli</name>
    <dbReference type="NCBI Taxonomy" id="2735894"/>
    <lineage>
        <taxon>Bacteria</taxon>
        <taxon>Pseudomonadati</taxon>
        <taxon>Bacteroidota</taxon>
        <taxon>Cytophagia</taxon>
        <taxon>Cytophagales</taxon>
        <taxon>Hymenobacteraceae</taxon>
        <taxon>Hymenobacter</taxon>
    </lineage>
</organism>
<sequence>MLIYRCCFIGLLLLAPVLGARAQAPADTLRRPRVVALDTVAVAPLAVDTQGWLLLDADIRQELGGAVANMYNFKFDRAERQFRSLRRRYPQHPMPYFLLGLNTWWKMMPSNLTDEKYDRLFLAYMDTAVAQAKHRYDADKNNYEACFFLAAAYGFEARLYGQRNALAKATLCSKRALGYIERSRDANGLSPEFLLGQGLFNYYADLVGEQHPWLKPVLLFFPRGDRVLGLQQVRTVAAEGFYTRTEARIQLIDILEGPREKNPAAAVAVCRQLLAEFPDNAYVQREYAKLCFVSGDVPQCIQTSQQLLDKINLGLPGYEATSGRYAAYYLGYYNQFYHRNLAAAKDNYLRCIVFAETSGQTQQRYYVFANGNLAKIALEEHDEAAARRYYQAVVEHADRSLPIRAEAEKYLRPKKGR</sequence>
<evidence type="ECO:0000313" key="2">
    <source>
        <dbReference type="EMBL" id="NRT20512.1"/>
    </source>
</evidence>
<feature type="chain" id="PRO_5045422053" description="Tol-pal system protein YbgF" evidence="1">
    <location>
        <begin position="23"/>
        <end position="417"/>
    </location>
</feature>
<dbReference type="EMBL" id="JABSNP010000017">
    <property type="protein sequence ID" value="NRT20512.1"/>
    <property type="molecule type" value="Genomic_DNA"/>
</dbReference>
<dbReference type="InterPro" id="IPR011990">
    <property type="entry name" value="TPR-like_helical_dom_sf"/>
</dbReference>
<name>A0ABX2FU62_9BACT</name>
<keyword evidence="1" id="KW-0732">Signal</keyword>
<dbReference type="Pfam" id="PF14559">
    <property type="entry name" value="TPR_19"/>
    <property type="match status" value="1"/>
</dbReference>
<feature type="signal peptide" evidence="1">
    <location>
        <begin position="1"/>
        <end position="22"/>
    </location>
</feature>
<keyword evidence="3" id="KW-1185">Reference proteome</keyword>
<dbReference type="RefSeq" id="WP_173811279.1">
    <property type="nucleotide sequence ID" value="NZ_JABSNP010000017.1"/>
</dbReference>